<dbReference type="OMA" id="HEAMFSY"/>
<comment type="similarity">
    <text evidence="2">Belongs to the wax synthase family.</text>
</comment>
<keyword evidence="5" id="KW-1133">Transmembrane helix</keyword>
<accession>A0A1U8AR06</accession>
<keyword evidence="3" id="KW-0808">Transferase</keyword>
<dbReference type="GO" id="GO:0008374">
    <property type="term" value="F:O-acyltransferase activity"/>
    <property type="evidence" value="ECO:0007669"/>
    <property type="project" value="InterPro"/>
</dbReference>
<dbReference type="KEGG" id="nnu:104606546"/>
<proteinExistence type="inferred from homology"/>
<dbReference type="GeneID" id="104606546"/>
<dbReference type="STRING" id="4432.A0A1U8AR06"/>
<sequence>MGREINNFIKVWVSVLASLSFCYLIASKVPKGKLRLLTILPICCLFLLLPLSLHSVHLGGTTAFFVAWLANFKLLLFSFGRGPLSSDPSLSLFRFISLACFPIRIKKQNPSPQITKNGTQSLLNYAIKGLLVALLIRAYDYRPYLHPKVILALYCFHIYFLLEIILAVVAYLARALLGLELEPQFDDPYLSTSLQDFWGRRWNIMASNILRSTVYEPTRSLAERITGRKWASLPAILATFVVSGLMHELIIFYLGRSEPTWEMTWFFILHGFCLALEIPAKSALASRWRLHRSVSGPLTIAFVMGTSFWLFFPQFLRCGADIRALGEYVAVGEFVRDAARFFKAGSFHVVSA</sequence>
<gene>
    <name evidence="9" type="primary">LOC104606546</name>
</gene>
<dbReference type="InterPro" id="IPR017088">
    <property type="entry name" value="Wax_synthase_Magnoliopsida"/>
</dbReference>
<dbReference type="Proteomes" id="UP000189703">
    <property type="component" value="Unplaced"/>
</dbReference>
<dbReference type="GO" id="GO:0016020">
    <property type="term" value="C:membrane"/>
    <property type="evidence" value="ECO:0007669"/>
    <property type="project" value="UniProtKB-SubCell"/>
</dbReference>
<comment type="subcellular location">
    <subcellularLocation>
        <location evidence="1">Membrane</location>
        <topology evidence="1">Multi-pass membrane protein</topology>
    </subcellularLocation>
</comment>
<evidence type="ECO:0000313" key="9">
    <source>
        <dbReference type="RefSeq" id="XP_010270116.1"/>
    </source>
</evidence>
<dbReference type="Pfam" id="PF13813">
    <property type="entry name" value="MBOAT_2"/>
    <property type="match status" value="1"/>
</dbReference>
<reference evidence="9" key="1">
    <citation type="submission" date="2025-08" db="UniProtKB">
        <authorList>
            <consortium name="RefSeq"/>
        </authorList>
    </citation>
    <scope>IDENTIFICATION</scope>
</reference>
<dbReference type="PANTHER" id="PTHR31595:SF77">
    <property type="entry name" value="ACYL-COA--STEROL O-ACYLTRANSFERASE 1-LIKE"/>
    <property type="match status" value="1"/>
</dbReference>
<dbReference type="eggNOG" id="ENOG502QSCR">
    <property type="taxonomic scope" value="Eukaryota"/>
</dbReference>
<dbReference type="PANTHER" id="PTHR31595">
    <property type="entry name" value="LONG-CHAIN-ALCOHOL O-FATTY-ACYLTRANSFERASE 3-RELATED"/>
    <property type="match status" value="1"/>
</dbReference>
<evidence type="ECO:0000256" key="1">
    <source>
        <dbReference type="ARBA" id="ARBA00004141"/>
    </source>
</evidence>
<evidence type="ECO:0000256" key="3">
    <source>
        <dbReference type="ARBA" id="ARBA00022679"/>
    </source>
</evidence>
<keyword evidence="4" id="KW-0812">Transmembrane</keyword>
<evidence type="ECO:0000256" key="2">
    <source>
        <dbReference type="ARBA" id="ARBA00007282"/>
    </source>
</evidence>
<dbReference type="GO" id="GO:0006629">
    <property type="term" value="P:lipid metabolic process"/>
    <property type="evidence" value="ECO:0007669"/>
    <property type="project" value="InterPro"/>
</dbReference>
<evidence type="ECO:0000256" key="7">
    <source>
        <dbReference type="ARBA" id="ARBA00023315"/>
    </source>
</evidence>
<keyword evidence="7" id="KW-0012">Acyltransferase</keyword>
<organism evidence="8 9">
    <name type="scientific">Nelumbo nucifera</name>
    <name type="common">Sacred lotus</name>
    <dbReference type="NCBI Taxonomy" id="4432"/>
    <lineage>
        <taxon>Eukaryota</taxon>
        <taxon>Viridiplantae</taxon>
        <taxon>Streptophyta</taxon>
        <taxon>Embryophyta</taxon>
        <taxon>Tracheophyta</taxon>
        <taxon>Spermatophyta</taxon>
        <taxon>Magnoliopsida</taxon>
        <taxon>Proteales</taxon>
        <taxon>Nelumbonaceae</taxon>
        <taxon>Nelumbo</taxon>
    </lineage>
</organism>
<dbReference type="FunCoup" id="A0A1U8AR06">
    <property type="interactions" value="1"/>
</dbReference>
<dbReference type="AlphaFoldDB" id="A0A1U8AR06"/>
<evidence type="ECO:0000256" key="5">
    <source>
        <dbReference type="ARBA" id="ARBA00022989"/>
    </source>
</evidence>
<dbReference type="OrthoDB" id="1077582at2759"/>
<dbReference type="RefSeq" id="XP_010270116.1">
    <property type="nucleotide sequence ID" value="XM_010271814.2"/>
</dbReference>
<name>A0A1U8AR06_NELNU</name>
<dbReference type="InterPro" id="IPR032805">
    <property type="entry name" value="Wax_synthase_dom"/>
</dbReference>
<keyword evidence="8" id="KW-1185">Reference proteome</keyword>
<keyword evidence="6" id="KW-0472">Membrane</keyword>
<evidence type="ECO:0000256" key="4">
    <source>
        <dbReference type="ARBA" id="ARBA00022692"/>
    </source>
</evidence>
<protein>
    <submittedName>
        <fullName evidence="9">Acyl-CoA--sterol O-acyltransferase 1-like</fullName>
    </submittedName>
</protein>
<evidence type="ECO:0000256" key="6">
    <source>
        <dbReference type="ARBA" id="ARBA00023136"/>
    </source>
</evidence>
<dbReference type="InterPro" id="IPR044851">
    <property type="entry name" value="Wax_synthase"/>
</dbReference>
<dbReference type="PIRSF" id="PIRSF037006">
    <property type="entry name" value="Wax_synthase"/>
    <property type="match status" value="1"/>
</dbReference>
<evidence type="ECO:0000313" key="8">
    <source>
        <dbReference type="Proteomes" id="UP000189703"/>
    </source>
</evidence>